<accession>A0AAQ3PJL4</accession>
<organism evidence="1 2">
    <name type="scientific">Vigna mungo</name>
    <name type="common">Black gram</name>
    <name type="synonym">Phaseolus mungo</name>
    <dbReference type="NCBI Taxonomy" id="3915"/>
    <lineage>
        <taxon>Eukaryota</taxon>
        <taxon>Viridiplantae</taxon>
        <taxon>Streptophyta</taxon>
        <taxon>Embryophyta</taxon>
        <taxon>Tracheophyta</taxon>
        <taxon>Spermatophyta</taxon>
        <taxon>Magnoliopsida</taxon>
        <taxon>eudicotyledons</taxon>
        <taxon>Gunneridae</taxon>
        <taxon>Pentapetalae</taxon>
        <taxon>rosids</taxon>
        <taxon>fabids</taxon>
        <taxon>Fabales</taxon>
        <taxon>Fabaceae</taxon>
        <taxon>Papilionoideae</taxon>
        <taxon>50 kb inversion clade</taxon>
        <taxon>NPAAA clade</taxon>
        <taxon>indigoferoid/millettioid clade</taxon>
        <taxon>Phaseoleae</taxon>
        <taxon>Vigna</taxon>
    </lineage>
</organism>
<keyword evidence="2" id="KW-1185">Reference proteome</keyword>
<reference evidence="1 2" key="1">
    <citation type="journal article" date="2023" name="Life. Sci Alliance">
        <title>Evolutionary insights into 3D genome organization and epigenetic landscape of Vigna mungo.</title>
        <authorList>
            <person name="Junaid A."/>
            <person name="Singh B."/>
            <person name="Bhatia S."/>
        </authorList>
    </citation>
    <scope>NUCLEOTIDE SEQUENCE [LARGE SCALE GENOMIC DNA]</scope>
    <source>
        <strain evidence="1">Urdbean</strain>
    </source>
</reference>
<gene>
    <name evidence="1" type="ORF">V8G54_005176</name>
</gene>
<sequence length="110" mass="11788">MPMRSSGLSAVQDMATPTIASTQYTCTLFGPSEGSSCKMRDTNSGSMASIVFSLNAECIHLLMLRPPVKHSSVGLFPENSSSNTIPKLYTSPAALTFSPHPYSALQNQPY</sequence>
<proteinExistence type="predicted"/>
<name>A0AAQ3PJL4_VIGMU</name>
<dbReference type="AlphaFoldDB" id="A0AAQ3PJL4"/>
<evidence type="ECO:0000313" key="2">
    <source>
        <dbReference type="Proteomes" id="UP001374535"/>
    </source>
</evidence>
<dbReference type="Proteomes" id="UP001374535">
    <property type="component" value="Chromosome 1"/>
</dbReference>
<protein>
    <submittedName>
        <fullName evidence="1">Uncharacterized protein</fullName>
    </submittedName>
</protein>
<evidence type="ECO:0000313" key="1">
    <source>
        <dbReference type="EMBL" id="WVZ26632.1"/>
    </source>
</evidence>
<dbReference type="EMBL" id="CP144700">
    <property type="protein sequence ID" value="WVZ26632.1"/>
    <property type="molecule type" value="Genomic_DNA"/>
</dbReference>